<dbReference type="EMBL" id="KB469634">
    <property type="protein sequence ID" value="EPQ49782.1"/>
    <property type="molecule type" value="Genomic_DNA"/>
</dbReference>
<protein>
    <submittedName>
        <fullName evidence="1">Uncharacterized protein</fullName>
    </submittedName>
</protein>
<evidence type="ECO:0000313" key="1">
    <source>
        <dbReference type="EMBL" id="EPQ49782.1"/>
    </source>
</evidence>
<dbReference type="GeneID" id="19303110"/>
<keyword evidence="2" id="KW-1185">Reference proteome</keyword>
<dbReference type="OrthoDB" id="3217565at2759"/>
<dbReference type="HOGENOM" id="CLU_2638298_0_0_1"/>
<reference evidence="1 2" key="1">
    <citation type="journal article" date="2012" name="Science">
        <title>The Paleozoic origin of enzymatic lignin decomposition reconstructed from 31 fungal genomes.</title>
        <authorList>
            <person name="Floudas D."/>
            <person name="Binder M."/>
            <person name="Riley R."/>
            <person name="Barry K."/>
            <person name="Blanchette R.A."/>
            <person name="Henrissat B."/>
            <person name="Martinez A.T."/>
            <person name="Otillar R."/>
            <person name="Spatafora J.W."/>
            <person name="Yadav J.S."/>
            <person name="Aerts A."/>
            <person name="Benoit I."/>
            <person name="Boyd A."/>
            <person name="Carlson A."/>
            <person name="Copeland A."/>
            <person name="Coutinho P.M."/>
            <person name="de Vries R.P."/>
            <person name="Ferreira P."/>
            <person name="Findley K."/>
            <person name="Foster B."/>
            <person name="Gaskell J."/>
            <person name="Glotzer D."/>
            <person name="Gorecki P."/>
            <person name="Heitman J."/>
            <person name="Hesse C."/>
            <person name="Hori C."/>
            <person name="Igarashi K."/>
            <person name="Jurgens J.A."/>
            <person name="Kallen N."/>
            <person name="Kersten P."/>
            <person name="Kohler A."/>
            <person name="Kuees U."/>
            <person name="Kumar T.K.A."/>
            <person name="Kuo A."/>
            <person name="LaButti K."/>
            <person name="Larrondo L.F."/>
            <person name="Lindquist E."/>
            <person name="Ling A."/>
            <person name="Lombard V."/>
            <person name="Lucas S."/>
            <person name="Lundell T."/>
            <person name="Martin R."/>
            <person name="McLaughlin D.J."/>
            <person name="Morgenstern I."/>
            <person name="Morin E."/>
            <person name="Murat C."/>
            <person name="Nagy L.G."/>
            <person name="Nolan M."/>
            <person name="Ohm R.A."/>
            <person name="Patyshakuliyeva A."/>
            <person name="Rokas A."/>
            <person name="Ruiz-Duenas F.J."/>
            <person name="Sabat G."/>
            <person name="Salamov A."/>
            <person name="Samejima M."/>
            <person name="Schmutz J."/>
            <person name="Slot J.C."/>
            <person name="St John F."/>
            <person name="Stenlid J."/>
            <person name="Sun H."/>
            <person name="Sun S."/>
            <person name="Syed K."/>
            <person name="Tsang A."/>
            <person name="Wiebenga A."/>
            <person name="Young D."/>
            <person name="Pisabarro A."/>
            <person name="Eastwood D.C."/>
            <person name="Martin F."/>
            <person name="Cullen D."/>
            <person name="Grigoriev I.V."/>
            <person name="Hibbett D.S."/>
        </authorList>
    </citation>
    <scope>NUCLEOTIDE SEQUENCE [LARGE SCALE GENOMIC DNA]</scope>
    <source>
        <strain evidence="1 2">ATCC 11539</strain>
    </source>
</reference>
<organism evidence="1 2">
    <name type="scientific">Gloeophyllum trabeum (strain ATCC 11539 / FP-39264 / Madison 617)</name>
    <name type="common">Brown rot fungus</name>
    <dbReference type="NCBI Taxonomy" id="670483"/>
    <lineage>
        <taxon>Eukaryota</taxon>
        <taxon>Fungi</taxon>
        <taxon>Dikarya</taxon>
        <taxon>Basidiomycota</taxon>
        <taxon>Agaricomycotina</taxon>
        <taxon>Agaricomycetes</taxon>
        <taxon>Gloeophyllales</taxon>
        <taxon>Gloeophyllaceae</taxon>
        <taxon>Gloeophyllum</taxon>
    </lineage>
</organism>
<accession>S7PQY1</accession>
<sequence>MALRTWRLVNVDKKRMNMDHALVLADNRGRLPKKRVSPPPDVVDKIADDLGLEGDAREPVWYKMAYASFLIVLFFGY</sequence>
<gene>
    <name evidence="1" type="ORF">GLOTRDRAFT_134619</name>
</gene>
<dbReference type="KEGG" id="gtr:GLOTRDRAFT_134619"/>
<dbReference type="AlphaFoldDB" id="S7PQY1"/>
<proteinExistence type="predicted"/>
<dbReference type="Proteomes" id="UP000030669">
    <property type="component" value="Unassembled WGS sequence"/>
</dbReference>
<evidence type="ECO:0000313" key="2">
    <source>
        <dbReference type="Proteomes" id="UP000030669"/>
    </source>
</evidence>
<dbReference type="RefSeq" id="XP_007871761.1">
    <property type="nucleotide sequence ID" value="XM_007873570.1"/>
</dbReference>
<name>S7PQY1_GLOTA</name>